<feature type="region of interest" description="Disordered" evidence="1">
    <location>
        <begin position="166"/>
        <end position="194"/>
    </location>
</feature>
<proteinExistence type="predicted"/>
<gene>
    <name evidence="2" type="ORF">LSINAPIS_LOCUS5289</name>
</gene>
<organism evidence="2 3">
    <name type="scientific">Leptidea sinapis</name>
    <dbReference type="NCBI Taxonomy" id="189913"/>
    <lineage>
        <taxon>Eukaryota</taxon>
        <taxon>Metazoa</taxon>
        <taxon>Ecdysozoa</taxon>
        <taxon>Arthropoda</taxon>
        <taxon>Hexapoda</taxon>
        <taxon>Insecta</taxon>
        <taxon>Pterygota</taxon>
        <taxon>Neoptera</taxon>
        <taxon>Endopterygota</taxon>
        <taxon>Lepidoptera</taxon>
        <taxon>Glossata</taxon>
        <taxon>Ditrysia</taxon>
        <taxon>Papilionoidea</taxon>
        <taxon>Pieridae</taxon>
        <taxon>Dismorphiinae</taxon>
        <taxon>Leptidea</taxon>
    </lineage>
</organism>
<evidence type="ECO:0000256" key="1">
    <source>
        <dbReference type="SAM" id="MobiDB-lite"/>
    </source>
</evidence>
<reference evidence="2 3" key="1">
    <citation type="submission" date="2017-07" db="EMBL/GenBank/DDBJ databases">
        <authorList>
            <person name="Talla V."/>
            <person name="Backstrom N."/>
        </authorList>
    </citation>
    <scope>NUCLEOTIDE SEQUENCE [LARGE SCALE GENOMIC DNA]</scope>
</reference>
<dbReference type="EMBL" id="FZQP02001482">
    <property type="protein sequence ID" value="VVC92997.1"/>
    <property type="molecule type" value="Genomic_DNA"/>
</dbReference>
<evidence type="ECO:0000313" key="3">
    <source>
        <dbReference type="Proteomes" id="UP000324832"/>
    </source>
</evidence>
<dbReference type="Proteomes" id="UP000324832">
    <property type="component" value="Unassembled WGS sequence"/>
</dbReference>
<evidence type="ECO:0000313" key="2">
    <source>
        <dbReference type="EMBL" id="VVC92997.1"/>
    </source>
</evidence>
<feature type="region of interest" description="Disordered" evidence="1">
    <location>
        <begin position="105"/>
        <end position="154"/>
    </location>
</feature>
<accession>A0A5E4Q7N0</accession>
<sequence length="194" mass="22984">MDKESQAVLILWFCEWMKEMQQVVAEYDHLPTPAEAGVHYKSQEDTESHVTSKVSNARHLVTFEGGVFSTDYQFDLVRSVFTHTPDYNLIDAPYQIRNPKRLFAPLKLKPRKERTPKKEQKPQKGKKKELKARDEREQEEQEERDQLEWHRRTNILPLQFAVDDEFFDKYWPPPPPEPEPEPEPEPQKKGKGKK</sequence>
<keyword evidence="3" id="KW-1185">Reference proteome</keyword>
<protein>
    <submittedName>
        <fullName evidence="2">Uncharacterized protein</fullName>
    </submittedName>
</protein>
<dbReference type="AlphaFoldDB" id="A0A5E4Q7N0"/>
<name>A0A5E4Q7N0_9NEOP</name>